<dbReference type="OrthoDB" id="681025at2"/>
<gene>
    <name evidence="1" type="ORF">SAMN05660918_1242</name>
</gene>
<accession>A0A1H6SKE6</accession>
<dbReference type="EMBL" id="FNYA01000002">
    <property type="protein sequence ID" value="SEI63942.1"/>
    <property type="molecule type" value="Genomic_DNA"/>
</dbReference>
<evidence type="ECO:0000313" key="2">
    <source>
        <dbReference type="Proteomes" id="UP000199702"/>
    </source>
</evidence>
<sequence>MTRPRKQIQDLKMLQINIRVTLEEQLQIEEYSKCFGLSVTQFIRIRSLKKQLPKHSMPSINRELFIELSRIGNNLNQLTKKANQNHSDVKGLYVELLDLNTKLNEIKIAFLL</sequence>
<dbReference type="AlphaFoldDB" id="A0A1H6SKE6"/>
<name>A0A1H6SKE6_9FLAO</name>
<organism evidence="1 2">
    <name type="scientific">Flavobacterium terrigena</name>
    <dbReference type="NCBI Taxonomy" id="402734"/>
    <lineage>
        <taxon>Bacteria</taxon>
        <taxon>Pseudomonadati</taxon>
        <taxon>Bacteroidota</taxon>
        <taxon>Flavobacteriia</taxon>
        <taxon>Flavobacteriales</taxon>
        <taxon>Flavobacteriaceae</taxon>
        <taxon>Flavobacterium</taxon>
    </lineage>
</organism>
<dbReference type="Pfam" id="PF21983">
    <property type="entry name" value="NikA-like"/>
    <property type="match status" value="1"/>
</dbReference>
<reference evidence="2" key="1">
    <citation type="submission" date="2016-10" db="EMBL/GenBank/DDBJ databases">
        <authorList>
            <person name="Varghese N."/>
            <person name="Submissions S."/>
        </authorList>
    </citation>
    <scope>NUCLEOTIDE SEQUENCE [LARGE SCALE GENOMIC DNA]</scope>
    <source>
        <strain evidence="2">DSM 17934</strain>
    </source>
</reference>
<keyword evidence="2" id="KW-1185">Reference proteome</keyword>
<dbReference type="STRING" id="402734.SAMN05660918_1242"/>
<dbReference type="InterPro" id="IPR053842">
    <property type="entry name" value="NikA-like"/>
</dbReference>
<proteinExistence type="predicted"/>
<dbReference type="Proteomes" id="UP000199702">
    <property type="component" value="Unassembled WGS sequence"/>
</dbReference>
<evidence type="ECO:0000313" key="1">
    <source>
        <dbReference type="EMBL" id="SEI63942.1"/>
    </source>
</evidence>
<protein>
    <submittedName>
        <fullName evidence="1">Mobilisation protein (MobC)</fullName>
    </submittedName>
</protein>
<dbReference type="RefSeq" id="WP_091309803.1">
    <property type="nucleotide sequence ID" value="NZ_FNYA01000002.1"/>
</dbReference>